<protein>
    <recommendedName>
        <fullName evidence="4">F-box domain-containing protein</fullName>
    </recommendedName>
</protein>
<feature type="region of interest" description="Disordered" evidence="1">
    <location>
        <begin position="324"/>
        <end position="347"/>
    </location>
</feature>
<organism evidence="2 3">
    <name type="scientific">Endocarpon pusillum (strain Z07020 / HMAS-L-300199)</name>
    <name type="common">Lichen-forming fungus</name>
    <dbReference type="NCBI Taxonomy" id="1263415"/>
    <lineage>
        <taxon>Eukaryota</taxon>
        <taxon>Fungi</taxon>
        <taxon>Dikarya</taxon>
        <taxon>Ascomycota</taxon>
        <taxon>Pezizomycotina</taxon>
        <taxon>Eurotiomycetes</taxon>
        <taxon>Chaetothyriomycetidae</taxon>
        <taxon>Verrucariales</taxon>
        <taxon>Verrucariaceae</taxon>
        <taxon>Endocarpon</taxon>
    </lineage>
</organism>
<dbReference type="InterPro" id="IPR036047">
    <property type="entry name" value="F-box-like_dom_sf"/>
</dbReference>
<proteinExistence type="predicted"/>
<dbReference type="SUPFAM" id="SSF81383">
    <property type="entry name" value="F-box domain"/>
    <property type="match status" value="1"/>
</dbReference>
<dbReference type="AlphaFoldDB" id="U1HMH5"/>
<evidence type="ECO:0000313" key="3">
    <source>
        <dbReference type="Proteomes" id="UP000019373"/>
    </source>
</evidence>
<sequence>MEFHRSTLINPLNCLPAEISLKIFFYSATSEPQALINLLLVNHQFYEFCKAHEETLVRGVCYHTGNRLDWSLVLKDNPTFGALLNLKRETTVFKSIEMELRRRDSDKTILTHGIFGKIRNSTIDGHPLYPGFLLLHRIANLREQIEKKILIHNLPLEFWAMSTVFHEYIQQFISLATNEVLATHTYGDHGNSIDGYLWSEIRSFLVELSLLCPRAARDFLLRPETSRHFTDPAETQRWARAFAAKYTNITEANTIIEYHFQRASNRSSERVEPERPISECLRLIPDARLDNATIDFARQGFCQRHVAEDVLQFSGLISAAEKENAANSQKLHKNPSTTFRNPSQHRFSSSKPSYLAFLGRLFPQKGALTCSAPPRWRADSLEFAGKIEDSHISFPTMRKSSPVSERHDVVYNRRNRRASSGLGSANSTPSRQEIDHSFLRIVSDIERIQTGVSAAFQWLLDTGGFSWSV</sequence>
<dbReference type="HOGENOM" id="CLU_582690_0_0_1"/>
<reference evidence="3" key="1">
    <citation type="journal article" date="2014" name="BMC Genomics">
        <title>Genome characteristics reveal the impact of lichenization on lichen-forming fungus Endocarpon pusillum Hedwig (Verrucariales, Ascomycota).</title>
        <authorList>
            <person name="Wang Y.-Y."/>
            <person name="Liu B."/>
            <person name="Zhang X.-Y."/>
            <person name="Zhou Q.-M."/>
            <person name="Zhang T."/>
            <person name="Li H."/>
            <person name="Yu Y.-F."/>
            <person name="Zhang X.-L."/>
            <person name="Hao X.-Y."/>
            <person name="Wang M."/>
            <person name="Wang L."/>
            <person name="Wei J.-C."/>
        </authorList>
    </citation>
    <scope>NUCLEOTIDE SEQUENCE [LARGE SCALE GENOMIC DNA]</scope>
    <source>
        <strain evidence="3">Z07020 / HMAS-L-300199</strain>
    </source>
</reference>
<dbReference type="EMBL" id="KE721353">
    <property type="protein sequence ID" value="ERF70204.1"/>
    <property type="molecule type" value="Genomic_DNA"/>
</dbReference>
<name>U1HMH5_ENDPU</name>
<keyword evidence="3" id="KW-1185">Reference proteome</keyword>
<accession>U1HMH5</accession>
<dbReference type="GeneID" id="19235454"/>
<gene>
    <name evidence="2" type="ORF">EPUS_00392</name>
</gene>
<dbReference type="OrthoDB" id="512920at2759"/>
<dbReference type="Proteomes" id="UP000019373">
    <property type="component" value="Unassembled WGS sequence"/>
</dbReference>
<evidence type="ECO:0000256" key="1">
    <source>
        <dbReference type="SAM" id="MobiDB-lite"/>
    </source>
</evidence>
<evidence type="ECO:0000313" key="2">
    <source>
        <dbReference type="EMBL" id="ERF70204.1"/>
    </source>
</evidence>
<evidence type="ECO:0008006" key="4">
    <source>
        <dbReference type="Google" id="ProtNLM"/>
    </source>
</evidence>
<dbReference type="RefSeq" id="XP_007804239.1">
    <property type="nucleotide sequence ID" value="XM_007806048.1"/>
</dbReference>
<feature type="compositionally biased region" description="Polar residues" evidence="1">
    <location>
        <begin position="325"/>
        <end position="347"/>
    </location>
</feature>